<dbReference type="AlphaFoldDB" id="A0A2A9P4B0"/>
<evidence type="ECO:0000313" key="4">
    <source>
        <dbReference type="Proteomes" id="UP000037136"/>
    </source>
</evidence>
<organism evidence="3 4">
    <name type="scientific">Ophiocordyceps unilateralis</name>
    <name type="common">Zombie-ant fungus</name>
    <name type="synonym">Torrubia unilateralis</name>
    <dbReference type="NCBI Taxonomy" id="268505"/>
    <lineage>
        <taxon>Eukaryota</taxon>
        <taxon>Fungi</taxon>
        <taxon>Dikarya</taxon>
        <taxon>Ascomycota</taxon>
        <taxon>Pezizomycotina</taxon>
        <taxon>Sordariomycetes</taxon>
        <taxon>Hypocreomycetidae</taxon>
        <taxon>Hypocreales</taxon>
        <taxon>Ophiocordycipitaceae</taxon>
        <taxon>Ophiocordyceps</taxon>
    </lineage>
</organism>
<feature type="compositionally biased region" description="Acidic residues" evidence="1">
    <location>
        <begin position="394"/>
        <end position="417"/>
    </location>
</feature>
<feature type="region of interest" description="Disordered" evidence="1">
    <location>
        <begin position="393"/>
        <end position="480"/>
    </location>
</feature>
<accession>A0A2A9P4B0</accession>
<feature type="domain" description="Prion-inhibition and propagation HeLo" evidence="2">
    <location>
        <begin position="6"/>
        <end position="196"/>
    </location>
</feature>
<dbReference type="PANTHER" id="PTHR37542">
    <property type="entry name" value="HELO DOMAIN-CONTAINING PROTEIN-RELATED"/>
    <property type="match status" value="1"/>
</dbReference>
<evidence type="ECO:0000256" key="1">
    <source>
        <dbReference type="SAM" id="MobiDB-lite"/>
    </source>
</evidence>
<reference evidence="3 4" key="1">
    <citation type="journal article" date="2015" name="BMC Genomics">
        <title>Gene expression during zombie ant biting behavior reflects the complexity underlying fungal parasitic behavioral manipulation.</title>
        <authorList>
            <person name="de Bekker C."/>
            <person name="Ohm R.A."/>
            <person name="Loreto R.G."/>
            <person name="Sebastian A."/>
            <person name="Albert I."/>
            <person name="Merrow M."/>
            <person name="Brachmann A."/>
            <person name="Hughes D.P."/>
        </authorList>
    </citation>
    <scope>NUCLEOTIDE SEQUENCE [LARGE SCALE GENOMIC DNA]</scope>
    <source>
        <strain evidence="3 4">SC16a</strain>
    </source>
</reference>
<evidence type="ECO:0000313" key="3">
    <source>
        <dbReference type="EMBL" id="PFH55692.1"/>
    </source>
</evidence>
<dbReference type="Pfam" id="PF14479">
    <property type="entry name" value="HeLo"/>
    <property type="match status" value="1"/>
</dbReference>
<dbReference type="SUPFAM" id="SSF56112">
    <property type="entry name" value="Protein kinase-like (PK-like)"/>
    <property type="match status" value="1"/>
</dbReference>
<dbReference type="EMBL" id="LAZP02000803">
    <property type="protein sequence ID" value="PFH55692.1"/>
    <property type="molecule type" value="Genomic_DNA"/>
</dbReference>
<dbReference type="InterPro" id="IPR029498">
    <property type="entry name" value="HeLo_dom"/>
</dbReference>
<sequence length="595" mass="65833">MAEIVGTTIGVVGLLGQLFDGCVKAYGFFTTARHLDSDGQRLMCKVRIEEMRLVVWGREWGVAEGRLEAHLDSGRNPQLRALAVQILGQLHDTVADCRILREKYGLVDGSARSDGGSDGGGGGAGAGRGWRKELGMRTRWVIGDKEKFGRLLGDLKDFNDGLERLFPPARLGSFQRAWTHQLLESAQQDVGQLCLLETASTGIYPRLEASANLKRLRINLDSKPQSAFRPSLSLKVQRTALSLSPSDKHDSGRSLGRHETAGDVMIEWVDYDVEERASHGRRLDDLARMMHSASERHPDLRGVDCVGYTDDATRTRFGLVYKAPAPAFATLHELLLSSSSSSSSASGRKPSLNERVRLARRLAVALWSLHSLDWLHKSLCASNVLFFFYPTEGGEAEGEGGGEGEGEGEEEEEEEEEEAKKDNHNHNHNHNHMNNNNNSYSYSKDSDESNKPSKPNNNKPATVTEPFLGGFDASRPDLDNAPSLAARKRSIHDTHRHPAAVRGRRHRKAFDIYSLGLILLEVGLWRTVQTVHRPHYTADRWRDRVLLMVPTLASKTGTLFAGVVDACLRVGEDMAGVEAAEMMQMVVTTLESIRV</sequence>
<dbReference type="Gene3D" id="1.20.120.1020">
    <property type="entry name" value="Prion-inhibition and propagation, HeLo domain"/>
    <property type="match status" value="1"/>
</dbReference>
<dbReference type="PANTHER" id="PTHR37542:SF1">
    <property type="entry name" value="PRION-INHIBITION AND PROPAGATION HELO DOMAIN-CONTAINING PROTEIN"/>
    <property type="match status" value="1"/>
</dbReference>
<comment type="caution">
    <text evidence="3">The sequence shown here is derived from an EMBL/GenBank/DDBJ whole genome shotgun (WGS) entry which is preliminary data.</text>
</comment>
<dbReference type="InterPro" id="IPR038305">
    <property type="entry name" value="HeLo_sf"/>
</dbReference>
<dbReference type="Proteomes" id="UP000037136">
    <property type="component" value="Unassembled WGS sequence"/>
</dbReference>
<evidence type="ECO:0000259" key="2">
    <source>
        <dbReference type="Pfam" id="PF14479"/>
    </source>
</evidence>
<dbReference type="InterPro" id="IPR011009">
    <property type="entry name" value="Kinase-like_dom_sf"/>
</dbReference>
<name>A0A2A9P4B0_OPHUN</name>
<dbReference type="Gene3D" id="1.10.510.10">
    <property type="entry name" value="Transferase(Phosphotransferase) domain 1"/>
    <property type="match status" value="1"/>
</dbReference>
<protein>
    <recommendedName>
        <fullName evidence="2">Prion-inhibition and propagation HeLo domain-containing protein</fullName>
    </recommendedName>
</protein>
<dbReference type="OrthoDB" id="1911848at2759"/>
<keyword evidence="4" id="KW-1185">Reference proteome</keyword>
<gene>
    <name evidence="3" type="ORF">XA68_17816</name>
</gene>
<proteinExistence type="predicted"/>
<reference evidence="3 4" key="2">
    <citation type="journal article" date="2017" name="Sci. Rep.">
        <title>Ant-infecting Ophiocordyceps genomes reveal a high diversity of potential behavioral manipulation genes and a possible major role for enterotoxins.</title>
        <authorList>
            <person name="de Bekker C."/>
            <person name="Ohm R.A."/>
            <person name="Evans H.C."/>
            <person name="Brachmann A."/>
            <person name="Hughes D.P."/>
        </authorList>
    </citation>
    <scope>NUCLEOTIDE SEQUENCE [LARGE SCALE GENOMIC DNA]</scope>
    <source>
        <strain evidence="3 4">SC16a</strain>
    </source>
</reference>